<feature type="chain" id="PRO_5010003092" evidence="8">
    <location>
        <begin position="25"/>
        <end position="493"/>
    </location>
</feature>
<keyword evidence="6" id="KW-0998">Cell outer membrane</keyword>
<reference evidence="12" key="1">
    <citation type="submission" date="2016-10" db="EMBL/GenBank/DDBJ databases">
        <authorList>
            <person name="Varghese N."/>
            <person name="Submissions S."/>
        </authorList>
    </citation>
    <scope>NUCLEOTIDE SEQUENCE [LARGE SCALE GENOMIC DNA]</scope>
    <source>
        <strain evidence="12">ATCC 700689</strain>
    </source>
</reference>
<dbReference type="RefSeq" id="WP_074750247.1">
    <property type="nucleotide sequence ID" value="NZ_FNCO01000001.1"/>
</dbReference>
<dbReference type="AlphaFoldDB" id="A0A1G7SMJ2"/>
<evidence type="ECO:0000256" key="9">
    <source>
        <dbReference type="SAM" id="Coils"/>
    </source>
</evidence>
<evidence type="ECO:0000256" key="4">
    <source>
        <dbReference type="ARBA" id="ARBA00023136"/>
    </source>
</evidence>
<dbReference type="PANTHER" id="PTHR30203:SF25">
    <property type="entry name" value="OUTER MEMBRANE PROTEIN-RELATED"/>
    <property type="match status" value="1"/>
</dbReference>
<evidence type="ECO:0000313" key="12">
    <source>
        <dbReference type="Proteomes" id="UP000182894"/>
    </source>
</evidence>
<comment type="subcellular location">
    <subcellularLocation>
        <location evidence="8">Cell outer membrane</location>
        <topology evidence="8">Lipid-anchor</topology>
    </subcellularLocation>
</comment>
<keyword evidence="7 8" id="KW-0449">Lipoprotein</keyword>
<evidence type="ECO:0000256" key="1">
    <source>
        <dbReference type="ARBA" id="ARBA00007613"/>
    </source>
</evidence>
<evidence type="ECO:0000256" key="6">
    <source>
        <dbReference type="ARBA" id="ARBA00023237"/>
    </source>
</evidence>
<dbReference type="Proteomes" id="UP000182894">
    <property type="component" value="Unassembled WGS sequence"/>
</dbReference>
<keyword evidence="4 8" id="KW-0472">Membrane</keyword>
<comment type="similarity">
    <text evidence="1 8">Belongs to the outer membrane factor (OMF) (TC 1.B.17) family.</text>
</comment>
<evidence type="ECO:0000256" key="3">
    <source>
        <dbReference type="ARBA" id="ARBA00022692"/>
    </source>
</evidence>
<evidence type="ECO:0000256" key="8">
    <source>
        <dbReference type="RuleBase" id="RU362097"/>
    </source>
</evidence>
<keyword evidence="12" id="KW-1185">Reference proteome</keyword>
<evidence type="ECO:0000313" key="11">
    <source>
        <dbReference type="EMBL" id="SDG24317.1"/>
    </source>
</evidence>
<evidence type="ECO:0000256" key="2">
    <source>
        <dbReference type="ARBA" id="ARBA00022452"/>
    </source>
</evidence>
<gene>
    <name evidence="11" type="ORF">SAMN05216605_101503</name>
</gene>
<feature type="signal peptide" evidence="8">
    <location>
        <begin position="1"/>
        <end position="24"/>
    </location>
</feature>
<proteinExistence type="inferred from homology"/>
<accession>A0A1G7SMJ2</accession>
<keyword evidence="5 8" id="KW-0564">Palmitate</keyword>
<feature type="region of interest" description="Disordered" evidence="10">
    <location>
        <begin position="120"/>
        <end position="140"/>
    </location>
</feature>
<dbReference type="OrthoDB" id="9770517at2"/>
<dbReference type="Gene3D" id="1.20.1600.10">
    <property type="entry name" value="Outer membrane efflux proteins (OEP)"/>
    <property type="match status" value="1"/>
</dbReference>
<dbReference type="STRING" id="89065.SAMN05216605_101503"/>
<dbReference type="GO" id="GO:0009279">
    <property type="term" value="C:cell outer membrane"/>
    <property type="evidence" value="ECO:0007669"/>
    <property type="project" value="UniProtKB-SubCell"/>
</dbReference>
<dbReference type="InterPro" id="IPR010131">
    <property type="entry name" value="MdtP/NodT-like"/>
</dbReference>
<dbReference type="PANTHER" id="PTHR30203">
    <property type="entry name" value="OUTER MEMBRANE CATION EFFLUX PROTEIN"/>
    <property type="match status" value="1"/>
</dbReference>
<dbReference type="InterPro" id="IPR003423">
    <property type="entry name" value="OMP_efflux"/>
</dbReference>
<sequence length="493" mass="53242">MNTLASRFKRTGLFALSALFIAVAGCTVGPDYTQPENTLTASYQNQTLLQQRVGETPAPALDTWWTGFNDPELTRIIQRVLDQNLDLAKSFARVEQARAVAQQAGAIRLPQGALDAKAVRQRQSTESSQGQVGSTFPGYDRNQTLETIGVGASWEADLAGGLKRGEEAAVDEAQAAEANHVGVRISVASEAADAYFRIRGAQQRLAVAEDQVKTQNGLLDLIKDRMGSGLSTNREQAQAQALVLQARATIPPLRTELATQLNRLDVLMGAQPGTYAQALKNSPQQYSVPTISDSEGPAELLRRRPDVIAAERKLAASNARIGAAISEYYPKVSLSGLLGFDTAHSGQLFTSSAFQPQAILGLHWRLFDFGRVDAEVAQAKGANAEALAEYRQVMLKATEDVENAIVTLVELEQQRVEVDQEVTAHQTARDAAQDAYKGGAISLVEVLDEDRQLLVSRDQLAQLHANDARAAVSTFRALGGGWPQASKENVAKR</sequence>
<protein>
    <submittedName>
        <fullName evidence="11">Efflux transporter, outer membrane factor (OMF) lipoprotein, NodT family</fullName>
    </submittedName>
</protein>
<evidence type="ECO:0000256" key="5">
    <source>
        <dbReference type="ARBA" id="ARBA00023139"/>
    </source>
</evidence>
<keyword evidence="3 8" id="KW-0812">Transmembrane</keyword>
<name>A0A1G7SMJ2_9PSED</name>
<evidence type="ECO:0000256" key="10">
    <source>
        <dbReference type="SAM" id="MobiDB-lite"/>
    </source>
</evidence>
<dbReference type="GO" id="GO:0015562">
    <property type="term" value="F:efflux transmembrane transporter activity"/>
    <property type="evidence" value="ECO:0007669"/>
    <property type="project" value="InterPro"/>
</dbReference>
<dbReference type="PROSITE" id="PS51257">
    <property type="entry name" value="PROKAR_LIPOPROTEIN"/>
    <property type="match status" value="1"/>
</dbReference>
<keyword evidence="9" id="KW-0175">Coiled coil</keyword>
<dbReference type="Pfam" id="PF02321">
    <property type="entry name" value="OEP"/>
    <property type="match status" value="2"/>
</dbReference>
<dbReference type="Gene3D" id="2.20.200.10">
    <property type="entry name" value="Outer membrane efflux proteins (OEP)"/>
    <property type="match status" value="1"/>
</dbReference>
<feature type="coiled-coil region" evidence="9">
    <location>
        <begin position="394"/>
        <end position="428"/>
    </location>
</feature>
<feature type="compositionally biased region" description="Polar residues" evidence="10">
    <location>
        <begin position="121"/>
        <end position="134"/>
    </location>
</feature>
<dbReference type="SUPFAM" id="SSF56954">
    <property type="entry name" value="Outer membrane efflux proteins (OEP)"/>
    <property type="match status" value="1"/>
</dbReference>
<organism evidence="11 12">
    <name type="scientific">Pseudomonas abietaniphila</name>
    <dbReference type="NCBI Taxonomy" id="89065"/>
    <lineage>
        <taxon>Bacteria</taxon>
        <taxon>Pseudomonadati</taxon>
        <taxon>Pseudomonadota</taxon>
        <taxon>Gammaproteobacteria</taxon>
        <taxon>Pseudomonadales</taxon>
        <taxon>Pseudomonadaceae</taxon>
        <taxon>Pseudomonas</taxon>
    </lineage>
</organism>
<dbReference type="EMBL" id="FNCO01000001">
    <property type="protein sequence ID" value="SDG24317.1"/>
    <property type="molecule type" value="Genomic_DNA"/>
</dbReference>
<dbReference type="NCBIfam" id="TIGR01845">
    <property type="entry name" value="outer_NodT"/>
    <property type="match status" value="1"/>
</dbReference>
<keyword evidence="2 8" id="KW-1134">Transmembrane beta strand</keyword>
<evidence type="ECO:0000256" key="7">
    <source>
        <dbReference type="ARBA" id="ARBA00023288"/>
    </source>
</evidence>
<keyword evidence="8" id="KW-0732">Signal</keyword>